<dbReference type="InterPro" id="IPR022298">
    <property type="entry name" value="Conjug_transposon_TraN"/>
</dbReference>
<dbReference type="EMBL" id="FTOB01000007">
    <property type="protein sequence ID" value="SIT01971.1"/>
    <property type="molecule type" value="Genomic_DNA"/>
</dbReference>
<organism evidence="2 3">
    <name type="scientific">Zobellia uliginosa</name>
    <dbReference type="NCBI Taxonomy" id="143224"/>
    <lineage>
        <taxon>Bacteria</taxon>
        <taxon>Pseudomonadati</taxon>
        <taxon>Bacteroidota</taxon>
        <taxon>Flavobacteriia</taxon>
        <taxon>Flavobacteriales</taxon>
        <taxon>Flavobacteriaceae</taxon>
        <taxon>Zobellia</taxon>
    </lineage>
</organism>
<accession>A0ABY1L135</accession>
<dbReference type="RefSeq" id="WP_076456718.1">
    <property type="nucleotide sequence ID" value="NZ_FTOB01000007.1"/>
</dbReference>
<evidence type="ECO:0000256" key="1">
    <source>
        <dbReference type="SAM" id="MobiDB-lite"/>
    </source>
</evidence>
<comment type="caution">
    <text evidence="2">The sequence shown here is derived from an EMBL/GenBank/DDBJ whole genome shotgun (WGS) entry which is preliminary data.</text>
</comment>
<dbReference type="PROSITE" id="PS51257">
    <property type="entry name" value="PROKAR_LIPOPROTEIN"/>
    <property type="match status" value="1"/>
</dbReference>
<evidence type="ECO:0008006" key="4">
    <source>
        <dbReference type="Google" id="ProtNLM"/>
    </source>
</evidence>
<dbReference type="Proteomes" id="UP000185728">
    <property type="component" value="Unassembled WGS sequence"/>
</dbReference>
<gene>
    <name evidence="2" type="ORF">SAMN05421766_10748</name>
</gene>
<evidence type="ECO:0000313" key="2">
    <source>
        <dbReference type="EMBL" id="SIT01971.1"/>
    </source>
</evidence>
<sequence>MKVSPIPFNLLIGFFFLFVSNTIVAQSPLAVACNENSTVSLFFPSKLVKIVEPGVNFRFTYDESSNIGALQGRKGKNSNLTVITENGFIFSFNLSYSENVGKFNYIISPEQAVGKLNQGPTVQSETNREPREDIQEAKESPLSKPSINEGGEMLKEAIVEKEIPSNPIENQIIPENSPKLESEGTVYNDAFGVEQDLYDVDREEYYRIFCENNYLQKTVFKRSFRQNKRIVLKLNNILVDREEIYFILQIENNSKREYHIDGVSFFKKAAVGQLQKIMKPRYTFNLQESLDPASVNEIVYVFKNFKLSSKELIYVALAEKDSDNMVILPLDNKQVNSPSN</sequence>
<reference evidence="2 3" key="1">
    <citation type="submission" date="2017-01" db="EMBL/GenBank/DDBJ databases">
        <authorList>
            <person name="Varghese N."/>
            <person name="Submissions S."/>
        </authorList>
    </citation>
    <scope>NUCLEOTIDE SEQUENCE [LARGE SCALE GENOMIC DNA]</scope>
    <source>
        <strain evidence="2 3">DSM 2061</strain>
    </source>
</reference>
<evidence type="ECO:0000313" key="3">
    <source>
        <dbReference type="Proteomes" id="UP000185728"/>
    </source>
</evidence>
<feature type="compositionally biased region" description="Basic and acidic residues" evidence="1">
    <location>
        <begin position="126"/>
        <end position="141"/>
    </location>
</feature>
<proteinExistence type="predicted"/>
<dbReference type="Pfam" id="PF13595">
    <property type="entry name" value="DUF4138"/>
    <property type="match status" value="1"/>
</dbReference>
<protein>
    <recommendedName>
        <fullName evidence="4">Bacteroides conjugative transposon TraN protein</fullName>
    </recommendedName>
</protein>
<keyword evidence="3" id="KW-1185">Reference proteome</keyword>
<feature type="region of interest" description="Disordered" evidence="1">
    <location>
        <begin position="116"/>
        <end position="148"/>
    </location>
</feature>
<name>A0ABY1L135_9FLAO</name>